<dbReference type="Proteomes" id="UP000035880">
    <property type="component" value="Chromosome 3L"/>
</dbReference>
<dbReference type="GO" id="GO:0016544">
    <property type="term" value="P:male courtship behavior, tapping to detect pheromone"/>
    <property type="evidence" value="ECO:0007669"/>
    <property type="project" value="EnsemblMetazoa"/>
</dbReference>
<reference evidence="9" key="2">
    <citation type="submission" date="2014-06" db="EMBL/GenBank/DDBJ databases">
        <authorList>
            <person name="Hu T."/>
            <person name="Eisen M.B."/>
            <person name="Thornton K.R."/>
            <person name="Andolfatto P."/>
        </authorList>
    </citation>
    <scope>NUCLEOTIDE SEQUENCE</scope>
    <source>
        <strain evidence="9">W501</strain>
    </source>
</reference>
<dbReference type="GO" id="GO:0030424">
    <property type="term" value="C:axon"/>
    <property type="evidence" value="ECO:0007669"/>
    <property type="project" value="TreeGrafter"/>
</dbReference>
<dbReference type="InterPro" id="IPR013604">
    <property type="entry name" value="7TM_chemorcpt"/>
</dbReference>
<keyword evidence="2 8" id="KW-1003">Cell membrane</keyword>
<evidence type="ECO:0000256" key="1">
    <source>
        <dbReference type="ARBA" id="ARBA00004651"/>
    </source>
</evidence>
<feature type="transmembrane region" description="Helical" evidence="8">
    <location>
        <begin position="59"/>
        <end position="82"/>
    </location>
</feature>
<dbReference type="Pfam" id="PF08395">
    <property type="entry name" value="7tm_7"/>
    <property type="match status" value="1"/>
</dbReference>
<dbReference type="GO" id="GO:0030425">
    <property type="term" value="C:dendrite"/>
    <property type="evidence" value="ECO:0007669"/>
    <property type="project" value="TreeGrafter"/>
</dbReference>
<comment type="caution">
    <text evidence="8">Lacks conserved residue(s) required for the propagation of feature annotation.</text>
</comment>
<feature type="transmembrane region" description="Helical" evidence="8">
    <location>
        <begin position="102"/>
        <end position="120"/>
    </location>
</feature>
<evidence type="ECO:0000313" key="9">
    <source>
        <dbReference type="EMBL" id="KMY99064.1"/>
    </source>
</evidence>
<name>A0A0J9RUV8_DROSI</name>
<dbReference type="GO" id="GO:0043025">
    <property type="term" value="C:neuronal cell body"/>
    <property type="evidence" value="ECO:0007669"/>
    <property type="project" value="TreeGrafter"/>
</dbReference>
<dbReference type="GO" id="GO:0007165">
    <property type="term" value="P:signal transduction"/>
    <property type="evidence" value="ECO:0007669"/>
    <property type="project" value="UniProtKB-KW"/>
</dbReference>
<gene>
    <name evidence="9" type="primary">Dsim\GD14327</name>
    <name evidence="9" type="ORF">Dsimw501_GD14327</name>
</gene>
<evidence type="ECO:0000256" key="7">
    <source>
        <dbReference type="ARBA" id="ARBA00023224"/>
    </source>
</evidence>
<organism evidence="9">
    <name type="scientific">Drosophila simulans</name>
    <name type="common">Fruit fly</name>
    <dbReference type="NCBI Taxonomy" id="7240"/>
    <lineage>
        <taxon>Eukaryota</taxon>
        <taxon>Metazoa</taxon>
        <taxon>Ecdysozoa</taxon>
        <taxon>Arthropoda</taxon>
        <taxon>Hexapoda</taxon>
        <taxon>Insecta</taxon>
        <taxon>Pterygota</taxon>
        <taxon>Neoptera</taxon>
        <taxon>Endopterygota</taxon>
        <taxon>Diptera</taxon>
        <taxon>Brachycera</taxon>
        <taxon>Muscomorpha</taxon>
        <taxon>Ephydroidea</taxon>
        <taxon>Drosophilidae</taxon>
        <taxon>Drosophila</taxon>
        <taxon>Sophophora</taxon>
    </lineage>
</organism>
<dbReference type="GO" id="GO:0050909">
    <property type="term" value="P:sensory perception of taste"/>
    <property type="evidence" value="ECO:0007669"/>
    <property type="project" value="InterPro"/>
</dbReference>
<dbReference type="PANTHER" id="PTHR21143:SF133">
    <property type="entry name" value="GUSTATORY AND PHEROMONE RECEPTOR 32A-RELATED"/>
    <property type="match status" value="1"/>
</dbReference>
<protein>
    <recommendedName>
        <fullName evidence="8">Gustatory receptor</fullName>
    </recommendedName>
</protein>
<feature type="transmembrane region" description="Helical" evidence="8">
    <location>
        <begin position="154"/>
        <end position="173"/>
    </location>
</feature>
<dbReference type="GO" id="GO:0019236">
    <property type="term" value="P:response to pheromone"/>
    <property type="evidence" value="ECO:0007669"/>
    <property type="project" value="EnsemblMetazoa"/>
</dbReference>
<evidence type="ECO:0000256" key="8">
    <source>
        <dbReference type="RuleBase" id="RU363108"/>
    </source>
</evidence>
<proteinExistence type="inferred from homology"/>
<evidence type="ECO:0000256" key="5">
    <source>
        <dbReference type="ARBA" id="ARBA00023136"/>
    </source>
</evidence>
<keyword evidence="4 8" id="KW-1133">Transmembrane helix</keyword>
<evidence type="ECO:0000256" key="6">
    <source>
        <dbReference type="ARBA" id="ARBA00023170"/>
    </source>
</evidence>
<dbReference type="EMBL" id="CM002912">
    <property type="protein sequence ID" value="KMY99064.1"/>
    <property type="molecule type" value="Genomic_DNA"/>
</dbReference>
<dbReference type="OrthoDB" id="6366728at2759"/>
<evidence type="ECO:0000256" key="3">
    <source>
        <dbReference type="ARBA" id="ARBA00022692"/>
    </source>
</evidence>
<dbReference type="GO" id="GO:0005886">
    <property type="term" value="C:plasma membrane"/>
    <property type="evidence" value="ECO:0007669"/>
    <property type="project" value="UniProtKB-SubCell"/>
</dbReference>
<reference evidence="9" key="3">
    <citation type="submission" date="2015-04" db="EMBL/GenBank/DDBJ databases">
        <authorList>
            <consortium name="FlyBase"/>
        </authorList>
    </citation>
    <scope>NUCLEOTIDE SEQUENCE</scope>
    <source>
        <strain evidence="9">W501</strain>
    </source>
</reference>
<accession>A0A0J9RUV8</accession>
<feature type="transmembrane region" description="Helical" evidence="8">
    <location>
        <begin position="257"/>
        <end position="276"/>
    </location>
</feature>
<sequence length="414" mass="46804">MTGATKLFHFSYCHKAHHIDMKIYQDIWPISKPSQIFAILPFYSGDVEDGFRFGGLRRWYGRLVALLILIGSLTFGEDVLFASKEYRLVASAQGDTEEINRTIETLLCIISYTMVVLSSVQNASKHFRTLHDIAKIDEYLLANGFRETYSCRNLAILVTSAAAGVLAEAFYYIHYRSGIGGKRQIILLLIYFLQLLYSTLLALYLRTLMMNLAQRVGFLNQKLDTFNLQDSGHMENWRELSTLIEILCKFRYITENINCVAGVSLLFYFGFSFYTVTNQSYLAFATLTAGSLSSKIEVADTIGLSCIWVLAETITMIVICSACDGLASEVNGTAQILARIYGKSKQFQNLIDKFLTKSIKQDLQFTAYGFFSIDNSTLFKIFSAVTTYLVILIQFKQLEDSKVEDISQEDISQA</sequence>
<dbReference type="AlphaFoldDB" id="A0A0J9RUV8"/>
<reference evidence="9" key="1">
    <citation type="journal article" date="2013" name="Genome Res.">
        <title>A second-generation assembly of the Drosophila simulans genome provides new insights into patterns of lineage-specific divergence.</title>
        <authorList>
            <person name="Hu T.T."/>
            <person name="Eisen M.B."/>
            <person name="Thornton K.R."/>
            <person name="Andolfatto P."/>
        </authorList>
    </citation>
    <scope>NUCLEOTIDE SEQUENCE [LARGE SCALE GENOMIC DNA]</scope>
    <source>
        <strain evidence="9">W501</strain>
    </source>
</reference>
<dbReference type="GO" id="GO:0007635">
    <property type="term" value="P:chemosensory behavior"/>
    <property type="evidence" value="ECO:0007669"/>
    <property type="project" value="TreeGrafter"/>
</dbReference>
<keyword evidence="7 8" id="KW-0807">Transducer</keyword>
<evidence type="ECO:0000256" key="4">
    <source>
        <dbReference type="ARBA" id="ARBA00022989"/>
    </source>
</evidence>
<feature type="transmembrane region" description="Helical" evidence="8">
    <location>
        <begin position="185"/>
        <end position="205"/>
    </location>
</feature>
<keyword evidence="5 8" id="KW-0472">Membrane</keyword>
<dbReference type="KEGG" id="dsi:Dsimw501_GD14327"/>
<comment type="function">
    <text evidence="8">Gustatory receptor which mediates acceptance or avoidance behavior, depending on its substrates.</text>
</comment>
<keyword evidence="3 8" id="KW-0812">Transmembrane</keyword>
<comment type="similarity">
    <text evidence="8">Belongs to the insect chemoreceptor superfamily. Gustatory receptor (GR) family.</text>
</comment>
<comment type="subcellular location">
    <subcellularLocation>
        <location evidence="1 8">Cell membrane</location>
        <topology evidence="1 8">Multi-pass membrane protein</topology>
    </subcellularLocation>
</comment>
<evidence type="ECO:0000256" key="2">
    <source>
        <dbReference type="ARBA" id="ARBA00022475"/>
    </source>
</evidence>
<keyword evidence="6 8" id="KW-0675">Receptor</keyword>
<dbReference type="PANTHER" id="PTHR21143">
    <property type="entry name" value="INVERTEBRATE GUSTATORY RECEPTOR"/>
    <property type="match status" value="1"/>
</dbReference>